<comment type="caution">
    <text evidence="7">The sequence shown here is derived from an EMBL/GenBank/DDBJ whole genome shotgun (WGS) entry which is preliminary data.</text>
</comment>
<name>A0A2U2DP37_9HYPH</name>
<dbReference type="InterPro" id="IPR028098">
    <property type="entry name" value="Glyco_trans_4-like_N"/>
</dbReference>
<reference evidence="7 8" key="1">
    <citation type="submission" date="2018-05" db="EMBL/GenBank/DDBJ databases">
        <title>The draft genome of strain NS-104.</title>
        <authorList>
            <person name="Hang P."/>
            <person name="Jiang J."/>
        </authorList>
    </citation>
    <scope>NUCLEOTIDE SEQUENCE [LARGE SCALE GENOMIC DNA]</scope>
    <source>
        <strain evidence="7 8">NS-104</strain>
    </source>
</reference>
<gene>
    <name evidence="7" type="ORF">DEM27_16560</name>
</gene>
<dbReference type="AlphaFoldDB" id="A0A2U2DP37"/>
<protein>
    <submittedName>
        <fullName evidence="7">Glycosyl transferase</fullName>
    </submittedName>
</protein>
<dbReference type="Gene3D" id="3.40.50.2000">
    <property type="entry name" value="Glycogen Phosphorylase B"/>
    <property type="match status" value="2"/>
</dbReference>
<dbReference type="PANTHER" id="PTHR12526">
    <property type="entry name" value="GLYCOSYLTRANSFERASE"/>
    <property type="match status" value="1"/>
</dbReference>
<feature type="chain" id="PRO_5015624942" evidence="4">
    <location>
        <begin position="40"/>
        <end position="401"/>
    </location>
</feature>
<dbReference type="EMBL" id="QFBC01000007">
    <property type="protein sequence ID" value="PWE55061.1"/>
    <property type="molecule type" value="Genomic_DNA"/>
</dbReference>
<evidence type="ECO:0000256" key="3">
    <source>
        <dbReference type="SAM" id="MobiDB-lite"/>
    </source>
</evidence>
<proteinExistence type="predicted"/>
<evidence type="ECO:0000256" key="4">
    <source>
        <dbReference type="SAM" id="SignalP"/>
    </source>
</evidence>
<evidence type="ECO:0000256" key="2">
    <source>
        <dbReference type="ARBA" id="ARBA00022679"/>
    </source>
</evidence>
<dbReference type="GO" id="GO:0016757">
    <property type="term" value="F:glycosyltransferase activity"/>
    <property type="evidence" value="ECO:0007669"/>
    <property type="project" value="UniProtKB-KW"/>
</dbReference>
<dbReference type="OrthoDB" id="9781738at2"/>
<evidence type="ECO:0000259" key="5">
    <source>
        <dbReference type="Pfam" id="PF00534"/>
    </source>
</evidence>
<dbReference type="InterPro" id="IPR001296">
    <property type="entry name" value="Glyco_trans_1"/>
</dbReference>
<sequence length="401" mass="43811">MPTNACRCRRKRLKILFLYKNLALGGVQARIALLSQALAARGHDVFVATYGKPQPVACPLDAGVTHLDPGGRSLPRRLWRLHGYLGRLKPDVVISATPHGNLLSLGLKLLGRHRFFTILSEESDPVEEARHAHGIHKLPFLLTSQLYPLADRIVAVSQGVRDQLCKQSGMAPERISVIYNPIYRSDIEMLAGEAVSHRWFGGNFKVFLAAGRFVEQKNLALLLDSFARLHTQMPQARLILIGDGPLRPRLERQVLALGIGGVIDMPGFQKNPFAWFAKADGLVLSSLWEGFGNVLVEAMACGCPVVSTDCPHGPAEILMDGKYGRLAANGDAQRLSVAMLDTLRDPAGREMLRQRAQAFDVETAAQAYAALLPKMETEPATRSSIGHNRPGRRGCPSAAAD</sequence>
<dbReference type="CDD" id="cd03811">
    <property type="entry name" value="GT4_GT28_WabH-like"/>
    <property type="match status" value="1"/>
</dbReference>
<dbReference type="Pfam" id="PF00534">
    <property type="entry name" value="Glycos_transf_1"/>
    <property type="match status" value="1"/>
</dbReference>
<evidence type="ECO:0000259" key="6">
    <source>
        <dbReference type="Pfam" id="PF13439"/>
    </source>
</evidence>
<evidence type="ECO:0000256" key="1">
    <source>
        <dbReference type="ARBA" id="ARBA00022676"/>
    </source>
</evidence>
<feature type="domain" description="Glycosyltransferase subfamily 4-like N-terminal" evidence="6">
    <location>
        <begin position="25"/>
        <end position="182"/>
    </location>
</feature>
<keyword evidence="8" id="KW-1185">Reference proteome</keyword>
<dbReference type="Proteomes" id="UP000245252">
    <property type="component" value="Unassembled WGS sequence"/>
</dbReference>
<feature type="signal peptide" evidence="4">
    <location>
        <begin position="1"/>
        <end position="39"/>
    </location>
</feature>
<organism evidence="7 8">
    <name type="scientific">Metarhizobium album</name>
    <dbReference type="NCBI Taxonomy" id="2182425"/>
    <lineage>
        <taxon>Bacteria</taxon>
        <taxon>Pseudomonadati</taxon>
        <taxon>Pseudomonadota</taxon>
        <taxon>Alphaproteobacteria</taxon>
        <taxon>Hyphomicrobiales</taxon>
        <taxon>Rhizobiaceae</taxon>
        <taxon>Metarhizobium</taxon>
    </lineage>
</organism>
<evidence type="ECO:0000313" key="7">
    <source>
        <dbReference type="EMBL" id="PWE55061.1"/>
    </source>
</evidence>
<feature type="region of interest" description="Disordered" evidence="3">
    <location>
        <begin position="378"/>
        <end position="401"/>
    </location>
</feature>
<accession>A0A2U2DP37</accession>
<feature type="domain" description="Glycosyl transferase family 1" evidence="5">
    <location>
        <begin position="203"/>
        <end position="357"/>
    </location>
</feature>
<dbReference type="SUPFAM" id="SSF53756">
    <property type="entry name" value="UDP-Glycosyltransferase/glycogen phosphorylase"/>
    <property type="match status" value="1"/>
</dbReference>
<keyword evidence="1" id="KW-0328">Glycosyltransferase</keyword>
<dbReference type="PANTHER" id="PTHR12526:SF510">
    <property type="entry name" value="D-INOSITOL 3-PHOSPHATE GLYCOSYLTRANSFERASE"/>
    <property type="match status" value="1"/>
</dbReference>
<dbReference type="Pfam" id="PF13439">
    <property type="entry name" value="Glyco_transf_4"/>
    <property type="match status" value="1"/>
</dbReference>
<keyword evidence="2 7" id="KW-0808">Transferase</keyword>
<keyword evidence="4" id="KW-0732">Signal</keyword>
<evidence type="ECO:0000313" key="8">
    <source>
        <dbReference type="Proteomes" id="UP000245252"/>
    </source>
</evidence>